<dbReference type="Proteomes" id="UP000254771">
    <property type="component" value="Unassembled WGS sequence"/>
</dbReference>
<sequence>MLQEFEMIKRHTVILASALLAGALFTSPVFSASSKAYEGNKLFNTTCFLCHGKSGKGDGPLAGKLDTHVVDLTNGGHVSQMTDRELFRIIQGTMAHGTVNKSMPRWGLAISEPQIHSLVAYIRFLNRSKHPLVGDPELGQRVYQKNCAICHGSGGKGDGALTNVITMTPADHTDGVTMNQISNEHMRKDITIGSTEKGLMPGWEGLLSDAEIDGLISYIRLLSNH</sequence>
<evidence type="ECO:0000256" key="2">
    <source>
        <dbReference type="ARBA" id="ARBA00022617"/>
    </source>
</evidence>
<keyword evidence="9" id="KW-1185">Reference proteome</keyword>
<evidence type="ECO:0000256" key="1">
    <source>
        <dbReference type="ARBA" id="ARBA00022448"/>
    </source>
</evidence>
<feature type="domain" description="Cytochrome c" evidence="7">
    <location>
        <begin position="134"/>
        <end position="223"/>
    </location>
</feature>
<dbReference type="GO" id="GO:0005506">
    <property type="term" value="F:iron ion binding"/>
    <property type="evidence" value="ECO:0007669"/>
    <property type="project" value="InterPro"/>
</dbReference>
<dbReference type="PANTHER" id="PTHR35008">
    <property type="entry name" value="BLL4482 PROTEIN-RELATED"/>
    <property type="match status" value="1"/>
</dbReference>
<dbReference type="GO" id="GO:0020037">
    <property type="term" value="F:heme binding"/>
    <property type="evidence" value="ECO:0007669"/>
    <property type="project" value="InterPro"/>
</dbReference>
<keyword evidence="4" id="KW-0249">Electron transport</keyword>
<dbReference type="InterPro" id="IPR051459">
    <property type="entry name" value="Cytochrome_c-type_DH"/>
</dbReference>
<dbReference type="InterPro" id="IPR008168">
    <property type="entry name" value="Cyt_C_IC"/>
</dbReference>
<evidence type="ECO:0000256" key="5">
    <source>
        <dbReference type="ARBA" id="ARBA00023004"/>
    </source>
</evidence>
<reference evidence="8 9" key="1">
    <citation type="journal article" date="2018" name="ISME J.">
        <title>Endosymbiont genomes yield clues of tubeworm success.</title>
        <authorList>
            <person name="Li Y."/>
            <person name="Liles M.R."/>
            <person name="Halanych K.M."/>
        </authorList>
    </citation>
    <scope>NUCLEOTIDE SEQUENCE [LARGE SCALE GENOMIC DNA]</scope>
    <source>
        <strain evidence="8">A1462</strain>
    </source>
</reference>
<dbReference type="PANTHER" id="PTHR35008:SF4">
    <property type="entry name" value="BLL4482 PROTEIN"/>
    <property type="match status" value="1"/>
</dbReference>
<evidence type="ECO:0000259" key="7">
    <source>
        <dbReference type="PROSITE" id="PS51007"/>
    </source>
</evidence>
<dbReference type="PROSITE" id="PS51007">
    <property type="entry name" value="CYTC"/>
    <property type="match status" value="2"/>
</dbReference>
<evidence type="ECO:0000256" key="4">
    <source>
        <dbReference type="ARBA" id="ARBA00022982"/>
    </source>
</evidence>
<keyword evidence="3 6" id="KW-0479">Metal-binding</keyword>
<keyword evidence="5 6" id="KW-0408">Iron</keyword>
<protein>
    <recommendedName>
        <fullName evidence="7">Cytochrome c domain-containing protein</fullName>
    </recommendedName>
</protein>
<organism evidence="8 9">
    <name type="scientific">endosymbiont of Escarpia spicata</name>
    <dbReference type="NCBI Taxonomy" id="2200908"/>
    <lineage>
        <taxon>Bacteria</taxon>
        <taxon>Pseudomonadati</taxon>
        <taxon>Pseudomonadota</taxon>
        <taxon>Gammaproteobacteria</taxon>
        <taxon>sulfur-oxidizing symbionts</taxon>
    </lineage>
</organism>
<proteinExistence type="predicted"/>
<accession>A0A370DQK6</accession>
<dbReference type="InterPro" id="IPR009056">
    <property type="entry name" value="Cyt_c-like_dom"/>
</dbReference>
<dbReference type="Pfam" id="PF13442">
    <property type="entry name" value="Cytochrome_CBB3"/>
    <property type="match status" value="2"/>
</dbReference>
<gene>
    <name evidence="8" type="ORF">DIZ78_06710</name>
</gene>
<keyword evidence="1" id="KW-0813">Transport</keyword>
<evidence type="ECO:0000313" key="8">
    <source>
        <dbReference type="EMBL" id="RDH86592.1"/>
    </source>
</evidence>
<evidence type="ECO:0000256" key="3">
    <source>
        <dbReference type="ARBA" id="ARBA00022723"/>
    </source>
</evidence>
<dbReference type="SUPFAM" id="SSF46626">
    <property type="entry name" value="Cytochrome c"/>
    <property type="match status" value="2"/>
</dbReference>
<dbReference type="AlphaFoldDB" id="A0A370DQK6"/>
<evidence type="ECO:0000256" key="6">
    <source>
        <dbReference type="PROSITE-ProRule" id="PRU00433"/>
    </source>
</evidence>
<name>A0A370DQK6_9GAMM</name>
<feature type="domain" description="Cytochrome c" evidence="7">
    <location>
        <begin position="34"/>
        <end position="126"/>
    </location>
</feature>
<dbReference type="EMBL" id="QFXE01000008">
    <property type="protein sequence ID" value="RDH86592.1"/>
    <property type="molecule type" value="Genomic_DNA"/>
</dbReference>
<evidence type="ECO:0000313" key="9">
    <source>
        <dbReference type="Proteomes" id="UP000254771"/>
    </source>
</evidence>
<dbReference type="PRINTS" id="PR00605">
    <property type="entry name" value="CYTCHROMECIC"/>
</dbReference>
<dbReference type="InterPro" id="IPR036909">
    <property type="entry name" value="Cyt_c-like_dom_sf"/>
</dbReference>
<keyword evidence="2 6" id="KW-0349">Heme</keyword>
<comment type="caution">
    <text evidence="8">The sequence shown here is derived from an EMBL/GenBank/DDBJ whole genome shotgun (WGS) entry which is preliminary data.</text>
</comment>
<dbReference type="Gene3D" id="1.10.760.10">
    <property type="entry name" value="Cytochrome c-like domain"/>
    <property type="match status" value="2"/>
</dbReference>
<dbReference type="GO" id="GO:0009055">
    <property type="term" value="F:electron transfer activity"/>
    <property type="evidence" value="ECO:0007669"/>
    <property type="project" value="InterPro"/>
</dbReference>